<gene>
    <name evidence="5" type="ORF">GCM10025759_05280</name>
</gene>
<dbReference type="PANTHER" id="PTHR46825">
    <property type="entry name" value="D-ALANYL-D-ALANINE-CARBOXYPEPTIDASE/ENDOPEPTIDASE AMPH"/>
    <property type="match status" value="1"/>
</dbReference>
<keyword evidence="3" id="KW-1133">Transmembrane helix</keyword>
<feature type="transmembrane region" description="Helical" evidence="3">
    <location>
        <begin position="537"/>
        <end position="561"/>
    </location>
</feature>
<dbReference type="InterPro" id="IPR001466">
    <property type="entry name" value="Beta-lactam-related"/>
</dbReference>
<dbReference type="Gene3D" id="3.40.710.10">
    <property type="entry name" value="DD-peptidase/beta-lactamase superfamily"/>
    <property type="match status" value="1"/>
</dbReference>
<reference evidence="6" key="1">
    <citation type="journal article" date="2019" name="Int. J. Syst. Evol. Microbiol.">
        <title>The Global Catalogue of Microorganisms (GCM) 10K type strain sequencing project: providing services to taxonomists for standard genome sequencing and annotation.</title>
        <authorList>
            <consortium name="The Broad Institute Genomics Platform"/>
            <consortium name="The Broad Institute Genome Sequencing Center for Infectious Disease"/>
            <person name="Wu L."/>
            <person name="Ma J."/>
        </authorList>
    </citation>
    <scope>NUCLEOTIDE SEQUENCE [LARGE SCALE GENOMIC DNA]</scope>
    <source>
        <strain evidence="6">JCM 19212</strain>
    </source>
</reference>
<evidence type="ECO:0000313" key="5">
    <source>
        <dbReference type="EMBL" id="GAA5068987.1"/>
    </source>
</evidence>
<keyword evidence="6" id="KW-1185">Reference proteome</keyword>
<feature type="domain" description="Beta-lactamase-related" evidence="4">
    <location>
        <begin position="33"/>
        <end position="354"/>
    </location>
</feature>
<protein>
    <recommendedName>
        <fullName evidence="4">Beta-lactamase-related domain-containing protein</fullName>
    </recommendedName>
</protein>
<organism evidence="5 6">
    <name type="scientific">Lysobacter panacisoli</name>
    <dbReference type="NCBI Taxonomy" id="1255263"/>
    <lineage>
        <taxon>Bacteria</taxon>
        <taxon>Pseudomonadati</taxon>
        <taxon>Pseudomonadota</taxon>
        <taxon>Gammaproteobacteria</taxon>
        <taxon>Lysobacterales</taxon>
        <taxon>Lysobacteraceae</taxon>
        <taxon>Lysobacter</taxon>
    </lineage>
</organism>
<evidence type="ECO:0000313" key="6">
    <source>
        <dbReference type="Proteomes" id="UP001501083"/>
    </source>
</evidence>
<dbReference type="Pfam" id="PF00144">
    <property type="entry name" value="Beta-lactamase"/>
    <property type="match status" value="1"/>
</dbReference>
<evidence type="ECO:0000256" key="2">
    <source>
        <dbReference type="ARBA" id="ARBA00023136"/>
    </source>
</evidence>
<feature type="transmembrane region" description="Helical" evidence="3">
    <location>
        <begin position="568"/>
        <end position="593"/>
    </location>
</feature>
<comment type="subcellular location">
    <subcellularLocation>
        <location evidence="1">Membrane</location>
    </subcellularLocation>
</comment>
<dbReference type="InterPro" id="IPR012338">
    <property type="entry name" value="Beta-lactam/transpept-like"/>
</dbReference>
<dbReference type="InterPro" id="IPR050491">
    <property type="entry name" value="AmpC-like"/>
</dbReference>
<evidence type="ECO:0000256" key="3">
    <source>
        <dbReference type="SAM" id="Phobius"/>
    </source>
</evidence>
<keyword evidence="3" id="KW-0812">Transmembrane</keyword>
<name>A0ABP9L0N7_9GAMM</name>
<dbReference type="EMBL" id="BAABKY010000001">
    <property type="protein sequence ID" value="GAA5068987.1"/>
    <property type="molecule type" value="Genomic_DNA"/>
</dbReference>
<feature type="transmembrane region" description="Helical" evidence="3">
    <location>
        <begin position="507"/>
        <end position="525"/>
    </location>
</feature>
<dbReference type="SUPFAM" id="SSF56601">
    <property type="entry name" value="beta-lactamase/transpeptidase-like"/>
    <property type="match status" value="1"/>
</dbReference>
<keyword evidence="2 3" id="KW-0472">Membrane</keyword>
<evidence type="ECO:0000256" key="1">
    <source>
        <dbReference type="ARBA" id="ARBA00004370"/>
    </source>
</evidence>
<dbReference type="Proteomes" id="UP001501083">
    <property type="component" value="Unassembled WGS sequence"/>
</dbReference>
<evidence type="ECO:0000259" key="4">
    <source>
        <dbReference type="Pfam" id="PF00144"/>
    </source>
</evidence>
<comment type="caution">
    <text evidence="5">The sequence shown here is derived from an EMBL/GenBank/DDBJ whole genome shotgun (WGS) entry which is preliminary data.</text>
</comment>
<feature type="transmembrane region" description="Helical" evidence="3">
    <location>
        <begin position="471"/>
        <end position="495"/>
    </location>
</feature>
<sequence>MLLSLVPLLASAGASRTDATLHESMAEALTLQGLQGAVWSTVSSDGTVAVDAAGTRDATTGAVLRVQDRVHVGSVAKTVLATGVLQLVSEGRFALDTPVSQLLPGVAFDNPWAAHSPVRIRHLLDHTAGLDDARLADMFSLRARADAPLSTFLDGRTLRVRSRPGSRHSYSNTGYALLGMVIEATTGARYETYLRDQLLHPLGMHDSTFAFTTQAGPHADPRLAMGHFEDGAAHAAVPMFLRPAGQFTTTAADMGRFARFLMGDGTIDGRRLVDAALLRAMGRPHGTEAARSGLRVGYGLGMATRDRHGAVGVCHGGSTVGYRAMFCLFPEHRRAFFVAINADHESADYGRLDRLLIQSLDVSRPSIPPDASSATDASAWEGYYVPAPNRFARLEWIDTTLNFARLGSDGAALRFQPLQSPALTLAPMGGALFRADDRTIASHAVFVAANGNRAISTGLQTYERIPRVKLLALWTSLVAGLLGMAWLLVVGLARIAGGTRAFVKQPVMVPFLGIVALLLPLPLFLRQSFLAMGDLTLASGTLAVVSALLPVTMAAGLILILRRRVWSATAVVDALAMAGVLQWTLVLACWGLMPVRLWV</sequence>
<dbReference type="PANTHER" id="PTHR46825:SF11">
    <property type="entry name" value="PENICILLIN-BINDING PROTEIN 4"/>
    <property type="match status" value="1"/>
</dbReference>
<accession>A0ABP9L0N7</accession>
<proteinExistence type="predicted"/>